<sequence>MQALTVTQLYRYPVKSLSGNPVDTLTLDDFGPAGDRRWMLVDEAGQFITQRSEPRLALVRASLAGERGDAVCLMWPDQPDGLVVHAGPKRKSVTVWQDTVEGRVGDGDASRALSEWLGRSVELVWMPAETRRGVQRDAGASAHRVGFADGYPFLITHEASLAALCDRLGEDLTMRRFRPNIVVRGGGAFEEDDWRRLETGAICFHLVKHCSRCVMTTVDPETGIMNEARQPLRELGRFRRTDAGILFGMNAVHDGPGRLTIGDTLHVTERATAS</sequence>
<proteinExistence type="predicted"/>
<dbReference type="Proteomes" id="UP000218332">
    <property type="component" value="Unassembled WGS sequence"/>
</dbReference>
<dbReference type="PANTHER" id="PTHR14237">
    <property type="entry name" value="MOLYBDOPTERIN COFACTOR SULFURASE MOSC"/>
    <property type="match status" value="1"/>
</dbReference>
<name>A0A2A2I3V3_9GAMM</name>
<dbReference type="InterPro" id="IPR005303">
    <property type="entry name" value="MOCOS_middle"/>
</dbReference>
<reference evidence="2 3" key="1">
    <citation type="submission" date="2017-07" db="EMBL/GenBank/DDBJ databases">
        <title>Tamlnaduibacter salinus (Mi-7) genome sequencing.</title>
        <authorList>
            <person name="Verma A."/>
            <person name="Krishnamurthi S."/>
        </authorList>
    </citation>
    <scope>NUCLEOTIDE SEQUENCE [LARGE SCALE GENOMIC DNA]</scope>
    <source>
        <strain evidence="2 3">Mi-7</strain>
    </source>
</reference>
<dbReference type="Pfam" id="PF03476">
    <property type="entry name" value="MOSC_N"/>
    <property type="match status" value="1"/>
</dbReference>
<dbReference type="SUPFAM" id="SSF141673">
    <property type="entry name" value="MOSC N-terminal domain-like"/>
    <property type="match status" value="1"/>
</dbReference>
<organism evidence="2 3">
    <name type="scientific">Tamilnaduibacter salinus</name>
    <dbReference type="NCBI Taxonomy" id="1484056"/>
    <lineage>
        <taxon>Bacteria</taxon>
        <taxon>Pseudomonadati</taxon>
        <taxon>Pseudomonadota</taxon>
        <taxon>Gammaproteobacteria</taxon>
        <taxon>Pseudomonadales</taxon>
        <taxon>Marinobacteraceae</taxon>
        <taxon>Tamilnaduibacter</taxon>
    </lineage>
</organism>
<keyword evidence="3" id="KW-1185">Reference proteome</keyword>
<dbReference type="GO" id="GO:0003824">
    <property type="term" value="F:catalytic activity"/>
    <property type="evidence" value="ECO:0007669"/>
    <property type="project" value="InterPro"/>
</dbReference>
<evidence type="ECO:0000313" key="2">
    <source>
        <dbReference type="EMBL" id="PAV26272.1"/>
    </source>
</evidence>
<dbReference type="PROSITE" id="PS51340">
    <property type="entry name" value="MOSC"/>
    <property type="match status" value="1"/>
</dbReference>
<dbReference type="SUPFAM" id="SSF50800">
    <property type="entry name" value="PK beta-barrel domain-like"/>
    <property type="match status" value="1"/>
</dbReference>
<dbReference type="Pfam" id="PF03473">
    <property type="entry name" value="MOSC"/>
    <property type="match status" value="1"/>
</dbReference>
<feature type="domain" description="MOSC" evidence="1">
    <location>
        <begin position="121"/>
        <end position="268"/>
    </location>
</feature>
<evidence type="ECO:0000313" key="3">
    <source>
        <dbReference type="Proteomes" id="UP000218332"/>
    </source>
</evidence>
<dbReference type="RefSeq" id="WP_095610676.1">
    <property type="nucleotide sequence ID" value="NZ_NMPM01000032.1"/>
</dbReference>
<dbReference type="GO" id="GO:0030170">
    <property type="term" value="F:pyridoxal phosphate binding"/>
    <property type="evidence" value="ECO:0007669"/>
    <property type="project" value="InterPro"/>
</dbReference>
<dbReference type="EMBL" id="NMPM01000032">
    <property type="protein sequence ID" value="PAV26272.1"/>
    <property type="molecule type" value="Genomic_DNA"/>
</dbReference>
<evidence type="ECO:0000259" key="1">
    <source>
        <dbReference type="PROSITE" id="PS51340"/>
    </source>
</evidence>
<protein>
    <submittedName>
        <fullName evidence="2">MOSC domain-containing protein</fullName>
    </submittedName>
</protein>
<dbReference type="InterPro" id="IPR005302">
    <property type="entry name" value="MoCF_Sase_C"/>
</dbReference>
<dbReference type="AlphaFoldDB" id="A0A2A2I3V3"/>
<accession>A0A2A2I3V3</accession>
<dbReference type="InterPro" id="IPR011037">
    <property type="entry name" value="Pyrv_Knase-like_insert_dom_sf"/>
</dbReference>
<dbReference type="PANTHER" id="PTHR14237:SF19">
    <property type="entry name" value="MITOCHONDRIAL AMIDOXIME REDUCING COMPONENT 1"/>
    <property type="match status" value="1"/>
</dbReference>
<dbReference type="GO" id="GO:0030151">
    <property type="term" value="F:molybdenum ion binding"/>
    <property type="evidence" value="ECO:0007669"/>
    <property type="project" value="InterPro"/>
</dbReference>
<comment type="caution">
    <text evidence="2">The sequence shown here is derived from an EMBL/GenBank/DDBJ whole genome shotgun (WGS) entry which is preliminary data.</text>
</comment>
<gene>
    <name evidence="2" type="ORF">CF392_06635</name>
</gene>